<sequence>MKAEDEILIQLFEPGKFSVVIVNLRYLIFPEYFRTLNLTSPSTFDDIPFRYFRNKHSNDIIIYEDFVEKGSKLENIGDNWPTLFR</sequence>
<protein>
    <submittedName>
        <fullName evidence="1">16499_t:CDS:1</fullName>
    </submittedName>
</protein>
<name>A0A9N9ENC4_9GLOM</name>
<reference evidence="1" key="1">
    <citation type="submission" date="2021-06" db="EMBL/GenBank/DDBJ databases">
        <authorList>
            <person name="Kallberg Y."/>
            <person name="Tangrot J."/>
            <person name="Rosling A."/>
        </authorList>
    </citation>
    <scope>NUCLEOTIDE SEQUENCE</scope>
    <source>
        <strain evidence="1">FL966</strain>
    </source>
</reference>
<keyword evidence="2" id="KW-1185">Reference proteome</keyword>
<proteinExistence type="predicted"/>
<evidence type="ECO:0000313" key="1">
    <source>
        <dbReference type="EMBL" id="CAG8686161.1"/>
    </source>
</evidence>
<dbReference type="Proteomes" id="UP000789759">
    <property type="component" value="Unassembled WGS sequence"/>
</dbReference>
<organism evidence="1 2">
    <name type="scientific">Cetraspora pellucida</name>
    <dbReference type="NCBI Taxonomy" id="1433469"/>
    <lineage>
        <taxon>Eukaryota</taxon>
        <taxon>Fungi</taxon>
        <taxon>Fungi incertae sedis</taxon>
        <taxon>Mucoromycota</taxon>
        <taxon>Glomeromycotina</taxon>
        <taxon>Glomeromycetes</taxon>
        <taxon>Diversisporales</taxon>
        <taxon>Gigasporaceae</taxon>
        <taxon>Cetraspora</taxon>
    </lineage>
</organism>
<evidence type="ECO:0000313" key="2">
    <source>
        <dbReference type="Proteomes" id="UP000789759"/>
    </source>
</evidence>
<dbReference type="AlphaFoldDB" id="A0A9N9ENC4"/>
<gene>
    <name evidence="1" type="ORF">CPELLU_LOCUS11080</name>
</gene>
<dbReference type="EMBL" id="CAJVQA010009547">
    <property type="protein sequence ID" value="CAG8686161.1"/>
    <property type="molecule type" value="Genomic_DNA"/>
</dbReference>
<accession>A0A9N9ENC4</accession>
<comment type="caution">
    <text evidence="1">The sequence shown here is derived from an EMBL/GenBank/DDBJ whole genome shotgun (WGS) entry which is preliminary data.</text>
</comment>